<evidence type="ECO:0000256" key="1">
    <source>
        <dbReference type="ARBA" id="ARBA00010062"/>
    </source>
</evidence>
<name>A0A4Z0NEC1_9HYPH</name>
<feature type="signal peptide" evidence="4">
    <location>
        <begin position="1"/>
        <end position="20"/>
    </location>
</feature>
<comment type="similarity">
    <text evidence="1">Belongs to the leucine-binding protein family.</text>
</comment>
<dbReference type="InterPro" id="IPR051010">
    <property type="entry name" value="BCAA_transport"/>
</dbReference>
<dbReference type="Pfam" id="PF13458">
    <property type="entry name" value="Peripla_BP_6"/>
    <property type="match status" value="1"/>
</dbReference>
<dbReference type="InterPro" id="IPR028082">
    <property type="entry name" value="Peripla_BP_I"/>
</dbReference>
<dbReference type="OrthoDB" id="9791590at2"/>
<organism evidence="6 7">
    <name type="scientific">Methylobacterium nonmethylotrophicum</name>
    <dbReference type="NCBI Taxonomy" id="1141884"/>
    <lineage>
        <taxon>Bacteria</taxon>
        <taxon>Pseudomonadati</taxon>
        <taxon>Pseudomonadota</taxon>
        <taxon>Alphaproteobacteria</taxon>
        <taxon>Hyphomicrobiales</taxon>
        <taxon>Methylobacteriaceae</taxon>
        <taxon>Methylobacterium</taxon>
    </lineage>
</organism>
<evidence type="ECO:0000256" key="3">
    <source>
        <dbReference type="ARBA" id="ARBA00022970"/>
    </source>
</evidence>
<protein>
    <submittedName>
        <fullName evidence="6">ABC transporter substrate-binding protein</fullName>
    </submittedName>
</protein>
<dbReference type="Gene3D" id="3.40.50.2300">
    <property type="match status" value="2"/>
</dbReference>
<keyword evidence="3" id="KW-0813">Transport</keyword>
<dbReference type="InterPro" id="IPR028081">
    <property type="entry name" value="Leu-bd"/>
</dbReference>
<feature type="chain" id="PRO_5021428552" evidence="4">
    <location>
        <begin position="21"/>
        <end position="380"/>
    </location>
</feature>
<gene>
    <name evidence="6" type="ORF">EU555_32175</name>
</gene>
<evidence type="ECO:0000313" key="7">
    <source>
        <dbReference type="Proteomes" id="UP000297535"/>
    </source>
</evidence>
<keyword evidence="7" id="KW-1185">Reference proteome</keyword>
<evidence type="ECO:0000313" key="6">
    <source>
        <dbReference type="EMBL" id="TGD94282.1"/>
    </source>
</evidence>
<dbReference type="Proteomes" id="UP000297535">
    <property type="component" value="Unassembled WGS sequence"/>
</dbReference>
<dbReference type="CDD" id="cd06333">
    <property type="entry name" value="PBP1_ABC_RPA1789-like"/>
    <property type="match status" value="1"/>
</dbReference>
<keyword evidence="2 4" id="KW-0732">Signal</keyword>
<dbReference type="AlphaFoldDB" id="A0A4Z0NEC1"/>
<comment type="caution">
    <text evidence="6">The sequence shown here is derived from an EMBL/GenBank/DDBJ whole genome shotgun (WGS) entry which is preliminary data.</text>
</comment>
<dbReference type="GO" id="GO:0006865">
    <property type="term" value="P:amino acid transport"/>
    <property type="evidence" value="ECO:0007669"/>
    <property type="project" value="UniProtKB-KW"/>
</dbReference>
<reference evidence="6 7" key="1">
    <citation type="submission" date="2019-04" db="EMBL/GenBank/DDBJ databases">
        <authorList>
            <person name="Feng G."/>
            <person name="Zhu H."/>
        </authorList>
    </citation>
    <scope>NUCLEOTIDE SEQUENCE [LARGE SCALE GENOMIC DNA]</scope>
    <source>
        <strain evidence="6 7">6HR-1</strain>
    </source>
</reference>
<dbReference type="PANTHER" id="PTHR30483:SF38">
    <property type="entry name" value="BLR7848 PROTEIN"/>
    <property type="match status" value="1"/>
</dbReference>
<proteinExistence type="inferred from homology"/>
<evidence type="ECO:0000256" key="4">
    <source>
        <dbReference type="SAM" id="SignalP"/>
    </source>
</evidence>
<dbReference type="RefSeq" id="WP_135419412.1">
    <property type="nucleotide sequence ID" value="NZ_SRLB01000044.1"/>
</dbReference>
<evidence type="ECO:0000256" key="2">
    <source>
        <dbReference type="ARBA" id="ARBA00022729"/>
    </source>
</evidence>
<dbReference type="SUPFAM" id="SSF53822">
    <property type="entry name" value="Periplasmic binding protein-like I"/>
    <property type="match status" value="1"/>
</dbReference>
<dbReference type="PANTHER" id="PTHR30483">
    <property type="entry name" value="LEUCINE-SPECIFIC-BINDING PROTEIN"/>
    <property type="match status" value="1"/>
</dbReference>
<dbReference type="EMBL" id="SRLB01000044">
    <property type="protein sequence ID" value="TGD94282.1"/>
    <property type="molecule type" value="Genomic_DNA"/>
</dbReference>
<evidence type="ECO:0000259" key="5">
    <source>
        <dbReference type="Pfam" id="PF13458"/>
    </source>
</evidence>
<sequence length="380" mass="40002">MIARILVAAALTVTAFGASAQVKVGVISSSTGPVSVVGIQQKNTVEILPRKIGSLDVAYVFLDDASDPTQSVKNVQRLLIEDKVDAIIGPSGTPGAMAVLPFIAEAKTPLLAPVGSTAVVLPMDAQRRWVFKTTQNDDLVMDALFGELKKSGGKTLAFIGTSDPLGESFEKAARIAAEKTGIRIVASERYARTDTSVTGQALRILSANPDAVLIGTAGAATILPEVTLVDQGYRGRLVQTHGAATPEFLKLGGKKVEGTLLAASPMLVLNELGDDVPSKRVALAYIDRYKAKYGTEPGTFGANVFDAGLLLERAVPIAAARARPGTPEFRAALRDAIEGTRDLVGAQGVYNMTPEDHSGFDARNVVPIVVKNGTWTLLKK</sequence>
<feature type="domain" description="Leucine-binding protein" evidence="5">
    <location>
        <begin position="21"/>
        <end position="359"/>
    </location>
</feature>
<accession>A0A4Z0NEC1</accession>
<keyword evidence="3" id="KW-0029">Amino-acid transport</keyword>